<evidence type="ECO:0000256" key="10">
    <source>
        <dbReference type="ARBA" id="ARBA00022989"/>
    </source>
</evidence>
<comment type="pathway">
    <text evidence="2">Glycerolipid metabolism; triacylglycerol biosynthesis.</text>
</comment>
<keyword evidence="8" id="KW-0319">Glycerol metabolism</keyword>
<feature type="region of interest" description="Disordered" evidence="15">
    <location>
        <begin position="62"/>
        <end position="100"/>
    </location>
</feature>
<comment type="subcellular location">
    <subcellularLocation>
        <location evidence="1 14">Endoplasmic reticulum membrane</location>
        <topology evidence="1 14">Multi-pass membrane protein</topology>
    </subcellularLocation>
</comment>
<feature type="transmembrane region" description="Helical" evidence="14">
    <location>
        <begin position="147"/>
        <end position="165"/>
    </location>
</feature>
<evidence type="ECO:0000256" key="8">
    <source>
        <dbReference type="ARBA" id="ARBA00022798"/>
    </source>
</evidence>
<reference evidence="16" key="1">
    <citation type="submission" date="2014-11" db="EMBL/GenBank/DDBJ databases">
        <authorList>
            <person name="Otto D Thomas"/>
            <person name="Naeem Raeece"/>
        </authorList>
    </citation>
    <scope>NUCLEOTIDE SEQUENCE</scope>
</reference>
<dbReference type="InterPro" id="IPR007130">
    <property type="entry name" value="DAGAT"/>
</dbReference>
<dbReference type="GO" id="GO:0004144">
    <property type="term" value="F:diacylglycerol O-acyltransferase activity"/>
    <property type="evidence" value="ECO:0007669"/>
    <property type="project" value="TreeGrafter"/>
</dbReference>
<dbReference type="AlphaFoldDB" id="A0A0G4H0X0"/>
<dbReference type="EMBL" id="CDMZ01001754">
    <property type="protein sequence ID" value="CEM37067.1"/>
    <property type="molecule type" value="Genomic_DNA"/>
</dbReference>
<dbReference type="GO" id="GO:0006071">
    <property type="term" value="P:glycerol metabolic process"/>
    <property type="evidence" value="ECO:0007669"/>
    <property type="project" value="UniProtKB-KW"/>
</dbReference>
<evidence type="ECO:0000256" key="14">
    <source>
        <dbReference type="RuleBase" id="RU367023"/>
    </source>
</evidence>
<organism evidence="16">
    <name type="scientific">Chromera velia CCMP2878</name>
    <dbReference type="NCBI Taxonomy" id="1169474"/>
    <lineage>
        <taxon>Eukaryota</taxon>
        <taxon>Sar</taxon>
        <taxon>Alveolata</taxon>
        <taxon>Colpodellida</taxon>
        <taxon>Chromeraceae</taxon>
        <taxon>Chromera</taxon>
    </lineage>
</organism>
<dbReference type="VEuPathDB" id="CryptoDB:Cvel_5511"/>
<keyword evidence="7 14" id="KW-0812">Transmembrane</keyword>
<feature type="region of interest" description="Disordered" evidence="15">
    <location>
        <begin position="1"/>
        <end position="30"/>
    </location>
</feature>
<evidence type="ECO:0000313" key="16">
    <source>
        <dbReference type="EMBL" id="CEM37067.1"/>
    </source>
</evidence>
<sequence>MSDVSSPAVTANRPLPSQTPDTSASKGTVISVSLSGEGKIAGSLRISVEDCDRVGQGRVEGVEFRGTPTASADSESSEEKDEREKFLQSEGGGRVKSPCQIHGQTSTQVLSSSGGGDIIGAALLLVFVGTWVVSLFSPLIVFFLWRAQWHLCFSAFLILCTIAYSNHIRPVSFLQNLFAKHIPAYFGFASVTWEEELDFTNLQPTAFLCFPHGIFCSGLKLFALCTAANNHLRLAISELLFWSPLFRLLFKLLAKPMGVSRGALLEVMQQRESLAIALGGFEEATLSCLGEDRVFVKMRKGFMRLAIEQGYRLTPVFAFGENECFWNAQGLWDLRLSLSRRGVPGVAFWGRLFCPLLPRRPAGGLHVVVGRSIPVERKANPSREDVDALHGRFVEALQDLYRRHVGRCRGGSGQGKQRELVIW</sequence>
<evidence type="ECO:0000256" key="13">
    <source>
        <dbReference type="ARBA" id="ARBA00023315"/>
    </source>
</evidence>
<keyword evidence="12 14" id="KW-0472">Membrane</keyword>
<gene>
    <name evidence="16" type="ORF">Cvel_5511</name>
</gene>
<dbReference type="PANTHER" id="PTHR12317">
    <property type="entry name" value="DIACYLGLYCEROL O-ACYLTRANSFERASE"/>
    <property type="match status" value="1"/>
</dbReference>
<dbReference type="GO" id="GO:0019432">
    <property type="term" value="P:triglyceride biosynthetic process"/>
    <property type="evidence" value="ECO:0007669"/>
    <property type="project" value="TreeGrafter"/>
</dbReference>
<feature type="transmembrane region" description="Helical" evidence="14">
    <location>
        <begin position="118"/>
        <end position="141"/>
    </location>
</feature>
<keyword evidence="5" id="KW-0444">Lipid biosynthesis</keyword>
<keyword evidence="13" id="KW-0012">Acyltransferase</keyword>
<evidence type="ECO:0000256" key="6">
    <source>
        <dbReference type="ARBA" id="ARBA00022679"/>
    </source>
</evidence>
<protein>
    <recommendedName>
        <fullName evidence="14">Acyltransferase</fullName>
        <ecNumber evidence="14">2.3.1.-</ecNumber>
    </recommendedName>
</protein>
<evidence type="ECO:0000256" key="7">
    <source>
        <dbReference type="ARBA" id="ARBA00022692"/>
    </source>
</evidence>
<evidence type="ECO:0000256" key="9">
    <source>
        <dbReference type="ARBA" id="ARBA00022824"/>
    </source>
</evidence>
<keyword evidence="11" id="KW-0443">Lipid metabolism</keyword>
<comment type="similarity">
    <text evidence="4 14">Belongs to the diacylglycerol acyltransferase family.</text>
</comment>
<accession>A0A0G4H0X0</accession>
<dbReference type="PhylomeDB" id="A0A0G4H0X0"/>
<keyword evidence="10 14" id="KW-1133">Transmembrane helix</keyword>
<dbReference type="EC" id="2.3.1.-" evidence="14"/>
<evidence type="ECO:0000256" key="15">
    <source>
        <dbReference type="SAM" id="MobiDB-lite"/>
    </source>
</evidence>
<proteinExistence type="inferred from homology"/>
<keyword evidence="9 14" id="KW-0256">Endoplasmic reticulum</keyword>
<evidence type="ECO:0000256" key="2">
    <source>
        <dbReference type="ARBA" id="ARBA00004771"/>
    </source>
</evidence>
<evidence type="ECO:0000256" key="5">
    <source>
        <dbReference type="ARBA" id="ARBA00022516"/>
    </source>
</evidence>
<keyword evidence="6 14" id="KW-0808">Transferase</keyword>
<evidence type="ECO:0000256" key="12">
    <source>
        <dbReference type="ARBA" id="ARBA00023136"/>
    </source>
</evidence>
<evidence type="ECO:0000256" key="3">
    <source>
        <dbReference type="ARBA" id="ARBA00005189"/>
    </source>
</evidence>
<evidence type="ECO:0000256" key="4">
    <source>
        <dbReference type="ARBA" id="ARBA00005420"/>
    </source>
</evidence>
<evidence type="ECO:0000256" key="1">
    <source>
        <dbReference type="ARBA" id="ARBA00004477"/>
    </source>
</evidence>
<dbReference type="CDD" id="cd07987">
    <property type="entry name" value="LPLAT_MGAT-like"/>
    <property type="match status" value="1"/>
</dbReference>
<dbReference type="Pfam" id="PF03982">
    <property type="entry name" value="DAGAT"/>
    <property type="match status" value="1"/>
</dbReference>
<evidence type="ECO:0000256" key="11">
    <source>
        <dbReference type="ARBA" id="ARBA00023098"/>
    </source>
</evidence>
<dbReference type="GO" id="GO:0005789">
    <property type="term" value="C:endoplasmic reticulum membrane"/>
    <property type="evidence" value="ECO:0007669"/>
    <property type="project" value="UniProtKB-SubCell"/>
</dbReference>
<dbReference type="PANTHER" id="PTHR12317:SF0">
    <property type="entry name" value="ACYLTRANSFERASE"/>
    <property type="match status" value="1"/>
</dbReference>
<comment type="pathway">
    <text evidence="3">Lipid metabolism.</text>
</comment>
<name>A0A0G4H0X0_9ALVE</name>